<organism evidence="16 17">
    <name type="scientific">Musa troglodytarum</name>
    <name type="common">fe'i banana</name>
    <dbReference type="NCBI Taxonomy" id="320322"/>
    <lineage>
        <taxon>Eukaryota</taxon>
        <taxon>Viridiplantae</taxon>
        <taxon>Streptophyta</taxon>
        <taxon>Embryophyta</taxon>
        <taxon>Tracheophyta</taxon>
        <taxon>Spermatophyta</taxon>
        <taxon>Magnoliopsida</taxon>
        <taxon>Liliopsida</taxon>
        <taxon>Zingiberales</taxon>
        <taxon>Musaceae</taxon>
        <taxon>Musa</taxon>
    </lineage>
</organism>
<dbReference type="InterPro" id="IPR011835">
    <property type="entry name" value="GS/SS"/>
</dbReference>
<dbReference type="GO" id="GO:0019252">
    <property type="term" value="P:starch biosynthetic process"/>
    <property type="evidence" value="ECO:0007669"/>
    <property type="project" value="UniProtKB-KW"/>
</dbReference>
<dbReference type="GO" id="GO:2001070">
    <property type="term" value="F:starch binding"/>
    <property type="evidence" value="ECO:0007669"/>
    <property type="project" value="InterPro"/>
</dbReference>
<dbReference type="CDD" id="cd03791">
    <property type="entry name" value="GT5_Glycogen_synthase_DULL1-like"/>
    <property type="match status" value="1"/>
</dbReference>
<dbReference type="EC" id="2.4.1.21" evidence="6"/>
<evidence type="ECO:0000313" key="17">
    <source>
        <dbReference type="Proteomes" id="UP001055439"/>
    </source>
</evidence>
<feature type="domain" description="Carbohydrate binding module family 25" evidence="15">
    <location>
        <begin position="324"/>
        <end position="409"/>
    </location>
</feature>
<feature type="compositionally biased region" description="Basic and acidic residues" evidence="14">
    <location>
        <begin position="143"/>
        <end position="153"/>
    </location>
</feature>
<evidence type="ECO:0000256" key="12">
    <source>
        <dbReference type="ARBA" id="ARBA00022946"/>
    </source>
</evidence>
<evidence type="ECO:0000256" key="2">
    <source>
        <dbReference type="ARBA" id="ARBA00004229"/>
    </source>
</evidence>
<name>A0A9E7K1Z1_9LILI</name>
<keyword evidence="9" id="KW-0328">Glycosyltransferase</keyword>
<evidence type="ECO:0000256" key="13">
    <source>
        <dbReference type="ARBA" id="ARBA00023234"/>
    </source>
</evidence>
<dbReference type="SMART" id="SM01066">
    <property type="entry name" value="CBM_25"/>
    <property type="match status" value="3"/>
</dbReference>
<evidence type="ECO:0000256" key="14">
    <source>
        <dbReference type="SAM" id="MobiDB-lite"/>
    </source>
</evidence>
<evidence type="ECO:0000256" key="1">
    <source>
        <dbReference type="ARBA" id="ARBA00001478"/>
    </source>
</evidence>
<dbReference type="Pfam" id="PF08323">
    <property type="entry name" value="Glyco_transf_5"/>
    <property type="match status" value="1"/>
</dbReference>
<reference evidence="16" key="1">
    <citation type="submission" date="2022-05" db="EMBL/GenBank/DDBJ databases">
        <title>The Musa troglodytarum L. genome provides insights into the mechanism of non-climacteric behaviour and enrichment of carotenoids.</title>
        <authorList>
            <person name="Wang J."/>
        </authorList>
    </citation>
    <scope>NUCLEOTIDE SEQUENCE</scope>
    <source>
        <tissue evidence="16">Leaf</tissue>
    </source>
</reference>
<dbReference type="Proteomes" id="UP001055439">
    <property type="component" value="Chromosome 5"/>
</dbReference>
<protein>
    <recommendedName>
        <fullName evidence="6">starch synthase</fullName>
        <ecNumber evidence="6">2.4.1.21</ecNumber>
    </recommendedName>
</protein>
<dbReference type="InterPro" id="IPR005085">
    <property type="entry name" value="CBM25"/>
</dbReference>
<feature type="compositionally biased region" description="Basic and acidic residues" evidence="14">
    <location>
        <begin position="87"/>
        <end position="99"/>
    </location>
</feature>
<comment type="subcellular location">
    <subcellularLocation>
        <location evidence="3">Plastid</location>
        <location evidence="3">Amyloplast</location>
    </subcellularLocation>
    <subcellularLocation>
        <location evidence="2">Plastid</location>
        <location evidence="2">Chloroplast</location>
    </subcellularLocation>
</comment>
<dbReference type="Pfam" id="PF16760">
    <property type="entry name" value="CBM53"/>
    <property type="match status" value="3"/>
</dbReference>
<dbReference type="PANTHER" id="PTHR46083:SF5">
    <property type="entry name" value="STARCH SYNTHASE 3, CHLOROPLASTIC_AMYLOPLASTIC"/>
    <property type="match status" value="1"/>
</dbReference>
<keyword evidence="17" id="KW-1185">Reference proteome</keyword>
<keyword evidence="7" id="KW-0150">Chloroplast</keyword>
<accession>A0A9E7K1Z1</accession>
<evidence type="ECO:0000256" key="4">
    <source>
        <dbReference type="ARBA" id="ARBA00004727"/>
    </source>
</evidence>
<dbReference type="GO" id="GO:0009507">
    <property type="term" value="C:chloroplast"/>
    <property type="evidence" value="ECO:0007669"/>
    <property type="project" value="UniProtKB-SubCell"/>
</dbReference>
<comment type="similarity">
    <text evidence="5">Belongs to the glycosyltransferase 1 family. Bacterial/plant glycogen synthase subfamily.</text>
</comment>
<proteinExistence type="inferred from homology"/>
<dbReference type="InterPro" id="IPR013783">
    <property type="entry name" value="Ig-like_fold"/>
</dbReference>
<feature type="domain" description="Carbohydrate binding module family 25" evidence="15">
    <location>
        <begin position="665"/>
        <end position="754"/>
    </location>
</feature>
<evidence type="ECO:0000256" key="6">
    <source>
        <dbReference type="ARBA" id="ARBA00012588"/>
    </source>
</evidence>
<feature type="region of interest" description="Disordered" evidence="14">
    <location>
        <begin position="49"/>
        <end position="176"/>
    </location>
</feature>
<dbReference type="FunFam" id="3.40.50.2000:FF:000165">
    <property type="entry name" value="Starch synthase, chloroplastic/amyloplastic"/>
    <property type="match status" value="1"/>
</dbReference>
<feature type="region of interest" description="Disordered" evidence="14">
    <location>
        <begin position="434"/>
        <end position="459"/>
    </location>
</feature>
<evidence type="ECO:0000256" key="9">
    <source>
        <dbReference type="ARBA" id="ARBA00022676"/>
    </source>
</evidence>
<keyword evidence="8" id="KW-0934">Plastid</keyword>
<evidence type="ECO:0000313" key="16">
    <source>
        <dbReference type="EMBL" id="URE00470.1"/>
    </source>
</evidence>
<feature type="compositionally biased region" description="Low complexity" evidence="14">
    <location>
        <begin position="100"/>
        <end position="115"/>
    </location>
</feature>
<keyword evidence="11" id="KW-0750">Starch biosynthesis</keyword>
<dbReference type="GO" id="GO:0010021">
    <property type="term" value="P:amylopectin biosynthetic process"/>
    <property type="evidence" value="ECO:0007669"/>
    <property type="project" value="UniProtKB-ARBA"/>
</dbReference>
<dbReference type="InterPro" id="IPR013534">
    <property type="entry name" value="Starch_synth_cat_dom"/>
</dbReference>
<evidence type="ECO:0000256" key="5">
    <source>
        <dbReference type="ARBA" id="ARBA00010281"/>
    </source>
</evidence>
<dbReference type="EMBL" id="CP097507">
    <property type="protein sequence ID" value="URE00470.1"/>
    <property type="molecule type" value="Genomic_DNA"/>
</dbReference>
<comment type="catalytic activity">
    <reaction evidence="1">
        <text>[(1-&gt;4)-alpha-D-glucosyl](n) + ADP-alpha-D-glucose = [(1-&gt;4)-alpha-D-glucosyl](n+1) + ADP + H(+)</text>
        <dbReference type="Rhea" id="RHEA:18189"/>
        <dbReference type="Rhea" id="RHEA-COMP:9584"/>
        <dbReference type="Rhea" id="RHEA-COMP:9587"/>
        <dbReference type="ChEBI" id="CHEBI:15378"/>
        <dbReference type="ChEBI" id="CHEBI:15444"/>
        <dbReference type="ChEBI" id="CHEBI:57498"/>
        <dbReference type="ChEBI" id="CHEBI:456216"/>
        <dbReference type="EC" id="2.4.1.21"/>
    </reaction>
</comment>
<evidence type="ECO:0000259" key="15">
    <source>
        <dbReference type="SMART" id="SM01066"/>
    </source>
</evidence>
<comment type="pathway">
    <text evidence="4">Glycan biosynthesis; starch biosynthesis.</text>
</comment>
<evidence type="ECO:0000256" key="11">
    <source>
        <dbReference type="ARBA" id="ARBA00022922"/>
    </source>
</evidence>
<keyword evidence="10" id="KW-0808">Transferase</keyword>
<dbReference type="GO" id="GO:0009501">
    <property type="term" value="C:amyloplast"/>
    <property type="evidence" value="ECO:0007669"/>
    <property type="project" value="UniProtKB-SubCell"/>
</dbReference>
<dbReference type="AlphaFoldDB" id="A0A9E7K1Z1"/>
<dbReference type="PANTHER" id="PTHR46083">
    <property type="match status" value="1"/>
</dbReference>
<dbReference type="SUPFAM" id="SSF53756">
    <property type="entry name" value="UDP-Glycosyltransferase/glycogen phosphorylase"/>
    <property type="match status" value="1"/>
</dbReference>
<sequence>MALQPQRPVCCRGTVSANSHLGIRSVLGLFSRSSLRFQEVTRISATPRMLGSSGYSKRQPRRGLIPMTKASNPRGFAPRPQAGTSIRKKDQNKVDEKEVSGSSSSSKHTLSSSGLTDRRVAGEAQTAEVDSSSRRIPSTVGKRRLDVLGETEQKSVAGDEIDQQNFAHRPSDDTCDAETDGQIAEIGNGGDGIGLRSQRVAVDHGDKEIGREAMTEQFSESGKEMVSVKDQIGRNTIAESMAIAGEKETKVAVSESNLDIIGVDEPPEAQDGIVYTTTDIQEALVKLKADMDARAHKQLVENLADQNFSRGNKVFVVPQIVNPDQVIKVFLNRSSSALANETDVLIKGAYNGWRWKFFTEKLQKADIKGDWWSCQIYVPKEAYRVDYVFFNGANTYENNNSEDFFLPVEGGMDEVAFEDFLLEEEHKKLKKLAAEQAEKERQAEEQRRKEAEKVASEADRAQAKAEVEKKKHGFNHVMKLASNSGHHVCHIEPSLFKGGDRVRLYYNRSCRPLSHAAEIWIHGGCNNWDEGLSIIEKLSQSEKRDGDWWFADVAVPGRALVLDWVLADGPPGKAVVYDNNNLQDFHAMVPESIPEELFWVEEENQIYRKFQEDRRSKEEAIHKTVIIMTEKTVRMKAETKERTMKLFLLSQKHIVYTEPIDVRAGRMVTVFYNPYHTVLNGKPEVWFQCSFNRWNHRNGPLPPQKMVPAENGSHLKATVKVPLDAYMMDFVFSERENGGIYDNRNGMDYHIPVIGGVAKEPPMHIVHIAVEMAPIAKVGGLGDVVTSLSRAVQDLGHTVDVVLPKYDCMNLSNVKDLHQRNSFAWGETDISVWFGRVEGLPVYFLEPKNGMFSVGCIYGRSDDGHRFGFFCHAALEFLLQSGFRPDILHCHDWSSAPVAWLFKEHYIYYGLSNARVIFTIHNLEFGVHNIGRAMTYADKATTVSQTYSREVAGNPTISPHLHKFHGIVNGIDPHIWDPYNDQFIPVPYTPENVVEGKKAAKEALQQRLGLKTSDHPLVGIITRLTVQKGIHLIKHAVWRTLERNGQVVLLGSAPDPRIQNDFANLASQLHSSHGDRVRFCLTYDESLSHLIYAGADFILVPSIFEPCGLTQLIAMRYGSIPVVRRTGGLYDTVFDVDNDKERAQAQGLEPNGFSFDGADSAGVDYALDRAISAWFDARGWFYWLCKRVMEQDWSWNRPALDYMELYHSARNKTS</sequence>
<dbReference type="Gene3D" id="2.60.40.10">
    <property type="entry name" value="Immunoglobulins"/>
    <property type="match status" value="2"/>
</dbReference>
<evidence type="ECO:0000256" key="3">
    <source>
        <dbReference type="ARBA" id="ARBA00004602"/>
    </source>
</evidence>
<evidence type="ECO:0000256" key="10">
    <source>
        <dbReference type="ARBA" id="ARBA00022679"/>
    </source>
</evidence>
<dbReference type="OrthoDB" id="2018403at2759"/>
<keyword evidence="13" id="KW-0035">Amyloplast</keyword>
<dbReference type="Gene3D" id="3.40.50.2000">
    <property type="entry name" value="Glycogen Phosphorylase B"/>
    <property type="match status" value="2"/>
</dbReference>
<evidence type="ECO:0000256" key="7">
    <source>
        <dbReference type="ARBA" id="ARBA00022528"/>
    </source>
</evidence>
<dbReference type="Pfam" id="PF13692">
    <property type="entry name" value="Glyco_trans_1_4"/>
    <property type="match status" value="1"/>
</dbReference>
<keyword evidence="12" id="KW-0809">Transit peptide</keyword>
<feature type="domain" description="Carbohydrate binding module family 25" evidence="15">
    <location>
        <begin position="499"/>
        <end position="590"/>
    </location>
</feature>
<evidence type="ECO:0000256" key="8">
    <source>
        <dbReference type="ARBA" id="ARBA00022640"/>
    </source>
</evidence>
<dbReference type="GO" id="GO:0004373">
    <property type="term" value="F:alpha-1,4-glucan glucosyltransferase (UDP-glucose donor) activity"/>
    <property type="evidence" value="ECO:0007669"/>
    <property type="project" value="InterPro"/>
</dbReference>
<dbReference type="HAMAP" id="MF_00484">
    <property type="entry name" value="Glycogen_synth"/>
    <property type="match status" value="1"/>
</dbReference>
<dbReference type="GO" id="GO:0009011">
    <property type="term" value="F:alpha-1,4-glucan glucosyltransferase (ADP-glucose donor) activity"/>
    <property type="evidence" value="ECO:0007669"/>
    <property type="project" value="UniProtKB-EC"/>
</dbReference>
<gene>
    <name evidence="16" type="ORF">MUK42_22684</name>
</gene>